<dbReference type="SFLD" id="SFLDS00005">
    <property type="entry name" value="Isoprenoid_Synthase_Type_I"/>
    <property type="match status" value="1"/>
</dbReference>
<reference evidence="1 2" key="1">
    <citation type="submission" date="2020-05" db="EMBL/GenBank/DDBJ databases">
        <title>Complete closed genome sequence of Defluviicoccus vanus.</title>
        <authorList>
            <person name="Bessarab I."/>
            <person name="Arumugam K."/>
            <person name="Maszenan A.M."/>
            <person name="Seviour R.J."/>
            <person name="Williams R.B."/>
        </authorList>
    </citation>
    <scope>NUCLEOTIDE SEQUENCE [LARGE SCALE GENOMIC DNA]</scope>
    <source>
        <strain evidence="1 2">Ben 114</strain>
    </source>
</reference>
<dbReference type="InterPro" id="IPR044843">
    <property type="entry name" value="Trans_IPPS_bact-type"/>
</dbReference>
<dbReference type="EMBL" id="CP053923">
    <property type="protein sequence ID" value="QNT71198.1"/>
    <property type="molecule type" value="Genomic_DNA"/>
</dbReference>
<dbReference type="Proteomes" id="UP000516369">
    <property type="component" value="Chromosome"/>
</dbReference>
<dbReference type="Gene3D" id="1.10.600.10">
    <property type="entry name" value="Farnesyl Diphosphate Synthase"/>
    <property type="match status" value="1"/>
</dbReference>
<dbReference type="GO" id="GO:0016114">
    <property type="term" value="P:terpenoid biosynthetic process"/>
    <property type="evidence" value="ECO:0007669"/>
    <property type="project" value="UniProtKB-ARBA"/>
</dbReference>
<dbReference type="EC" id="2.5.1.21" evidence="1"/>
<dbReference type="SUPFAM" id="SSF48576">
    <property type="entry name" value="Terpenoid synthases"/>
    <property type="match status" value="1"/>
</dbReference>
<keyword evidence="2" id="KW-1185">Reference proteome</keyword>
<dbReference type="CDD" id="cd00683">
    <property type="entry name" value="Trans_IPPS_HH"/>
    <property type="match status" value="1"/>
</dbReference>
<dbReference type="GO" id="GO:0051996">
    <property type="term" value="F:squalene synthase [NAD(P)H] activity"/>
    <property type="evidence" value="ECO:0007669"/>
    <property type="project" value="UniProtKB-EC"/>
</dbReference>
<dbReference type="GO" id="GO:0004311">
    <property type="term" value="F:geranylgeranyl diphosphate synthase activity"/>
    <property type="evidence" value="ECO:0007669"/>
    <property type="project" value="InterPro"/>
</dbReference>
<dbReference type="AlphaFoldDB" id="A0A7H1N662"/>
<protein>
    <submittedName>
        <fullName evidence="1">Squalene synthase HpnC</fullName>
        <ecNumber evidence="1">2.5.1.21</ecNumber>
    </submittedName>
</protein>
<accession>A0A7H1N662</accession>
<evidence type="ECO:0000313" key="2">
    <source>
        <dbReference type="Proteomes" id="UP000516369"/>
    </source>
</evidence>
<sequence length="285" mass="31001">MALTLMTSGVEAPSGKDAAYENFPVGSWLLPAALRPHIARFYAYARAIDDIADDPALSPEVKIARLDGFAAAIRGLNSDPAFAKAHAMRESLRLTAITPQHCLDLISAFKQDAVKTRYASWEELIDYCNRSAAPVGRYLLDLHGGSRDGYAASDALCNALQVINHLQDCQADYRQIDRVYLPLTWLDEAGATVSDLDLGATTPALRRVLEQCLAGTERLLTVAAALPSALRSRRLAMESAAILAIARRLTARLRREDPLAERVQLSKPAFAWCCIRGAVAAGLRV</sequence>
<dbReference type="Pfam" id="PF00494">
    <property type="entry name" value="SQS_PSY"/>
    <property type="match status" value="1"/>
</dbReference>
<dbReference type="InterPro" id="IPR008949">
    <property type="entry name" value="Isoprenoid_synthase_dom_sf"/>
</dbReference>
<evidence type="ECO:0000313" key="1">
    <source>
        <dbReference type="EMBL" id="QNT71198.1"/>
    </source>
</evidence>
<keyword evidence="1" id="KW-0808">Transferase</keyword>
<dbReference type="NCBIfam" id="TIGR03464">
    <property type="entry name" value="HpnC"/>
    <property type="match status" value="1"/>
</dbReference>
<dbReference type="InterPro" id="IPR033904">
    <property type="entry name" value="Trans_IPPS_HH"/>
</dbReference>
<name>A0A7H1N662_9PROT</name>
<gene>
    <name evidence="1" type="primary">hpnC</name>
    <name evidence="1" type="ORF">HQ394_07745</name>
</gene>
<proteinExistence type="predicted"/>
<dbReference type="InterPro" id="IPR002060">
    <property type="entry name" value="Squ/phyt_synthse"/>
</dbReference>
<dbReference type="PANTHER" id="PTHR31480">
    <property type="entry name" value="BIFUNCTIONAL LYCOPENE CYCLASE/PHYTOENE SYNTHASE"/>
    <property type="match status" value="1"/>
</dbReference>
<organism evidence="1 2">
    <name type="scientific">Defluviicoccus vanus</name>
    <dbReference type="NCBI Taxonomy" id="111831"/>
    <lineage>
        <taxon>Bacteria</taxon>
        <taxon>Pseudomonadati</taxon>
        <taxon>Pseudomonadota</taxon>
        <taxon>Alphaproteobacteria</taxon>
        <taxon>Rhodospirillales</taxon>
        <taxon>Rhodospirillaceae</taxon>
        <taxon>Defluviicoccus</taxon>
    </lineage>
</organism>
<dbReference type="InterPro" id="IPR017827">
    <property type="entry name" value="HSQ_synthase_HpnC"/>
</dbReference>
<dbReference type="SFLD" id="SFLDG01018">
    <property type="entry name" value="Squalene/Phytoene_Synthase_Lik"/>
    <property type="match status" value="1"/>
</dbReference>
<dbReference type="KEGG" id="dvn:HQ394_07745"/>
<dbReference type="SFLD" id="SFLDG01212">
    <property type="entry name" value="Phytoene_synthase_like"/>
    <property type="match status" value="1"/>
</dbReference>